<sequence length="179" mass="19938">MSESRSCRSWEEVDGNELAGGVRKLSGGSEWVEASRKLAGRSRKMSVGRKNLKSVGCCRRAKEVVRRRKLSRVEVGGKQGKLSEGRRKLWGSRESLEGVAKIVELAEGVVRKFWRGWWEVIGNVMQGCGRSRRSCRAVGEEDVGRRKCQEVVGSCPGPEVGGYRKAVIAVKRRSSRSCR</sequence>
<proteinExistence type="predicted"/>
<dbReference type="EMBL" id="VOIH02000007">
    <property type="protein sequence ID" value="KAF3443092.1"/>
    <property type="molecule type" value="Genomic_DNA"/>
</dbReference>
<organism evidence="1 2">
    <name type="scientific">Rhamnella rubrinervis</name>
    <dbReference type="NCBI Taxonomy" id="2594499"/>
    <lineage>
        <taxon>Eukaryota</taxon>
        <taxon>Viridiplantae</taxon>
        <taxon>Streptophyta</taxon>
        <taxon>Embryophyta</taxon>
        <taxon>Tracheophyta</taxon>
        <taxon>Spermatophyta</taxon>
        <taxon>Magnoliopsida</taxon>
        <taxon>eudicotyledons</taxon>
        <taxon>Gunneridae</taxon>
        <taxon>Pentapetalae</taxon>
        <taxon>rosids</taxon>
        <taxon>fabids</taxon>
        <taxon>Rosales</taxon>
        <taxon>Rhamnaceae</taxon>
        <taxon>rhamnoid group</taxon>
        <taxon>Rhamneae</taxon>
        <taxon>Rhamnella</taxon>
    </lineage>
</organism>
<evidence type="ECO:0000313" key="1">
    <source>
        <dbReference type="EMBL" id="KAF3443092.1"/>
    </source>
</evidence>
<accession>A0A8K0ME56</accession>
<name>A0A8K0ME56_9ROSA</name>
<keyword evidence="2" id="KW-1185">Reference proteome</keyword>
<dbReference type="Proteomes" id="UP000796880">
    <property type="component" value="Unassembled WGS sequence"/>
</dbReference>
<dbReference type="AlphaFoldDB" id="A0A8K0ME56"/>
<gene>
    <name evidence="1" type="ORF">FNV43_RR17013</name>
</gene>
<evidence type="ECO:0000313" key="2">
    <source>
        <dbReference type="Proteomes" id="UP000796880"/>
    </source>
</evidence>
<reference evidence="1" key="1">
    <citation type="submission" date="2020-03" db="EMBL/GenBank/DDBJ databases">
        <title>A high-quality chromosome-level genome assembly of a woody plant with both climbing and erect habits, Rhamnella rubrinervis.</title>
        <authorList>
            <person name="Lu Z."/>
            <person name="Yang Y."/>
            <person name="Zhu X."/>
            <person name="Sun Y."/>
        </authorList>
    </citation>
    <scope>NUCLEOTIDE SEQUENCE</scope>
    <source>
        <strain evidence="1">BYM</strain>
        <tissue evidence="1">Leaf</tissue>
    </source>
</reference>
<protein>
    <submittedName>
        <fullName evidence="1">Uncharacterized protein</fullName>
    </submittedName>
</protein>
<comment type="caution">
    <text evidence="1">The sequence shown here is derived from an EMBL/GenBank/DDBJ whole genome shotgun (WGS) entry which is preliminary data.</text>
</comment>